<dbReference type="EMBL" id="NFJD01000001">
    <property type="protein sequence ID" value="OUO57339.1"/>
    <property type="molecule type" value="Genomic_DNA"/>
</dbReference>
<dbReference type="RefSeq" id="WP_087286459.1">
    <property type="nucleotide sequence ID" value="NZ_NFJD01000001.1"/>
</dbReference>
<accession>A0A1Y4DI53</accession>
<comment type="caution">
    <text evidence="1">The sequence shown here is derived from an EMBL/GenBank/DDBJ whole genome shotgun (WGS) entry which is preliminary data.</text>
</comment>
<evidence type="ECO:0000313" key="2">
    <source>
        <dbReference type="Proteomes" id="UP000196368"/>
    </source>
</evidence>
<proteinExistence type="predicted"/>
<sequence>MKKKFSWKRFLVLLVLLAVAVGAALPHYLWTVERAKAGGAEAVLINLVSAENLYFLKHNTYTDDWRQLERYLSKIAQEQGAFAPAPEVGEERFFAFSAQDLEAAEDGFSFGIELSQDRASGKIYTVRDTGLFDYMLEDSFPQPAFRCEPDGGWISRWFCRKFTAYVEPLLMRKPAEAQEDKPQGAV</sequence>
<reference evidence="2" key="1">
    <citation type="submission" date="2017-04" db="EMBL/GenBank/DDBJ databases">
        <title>Function of individual gut microbiota members based on whole genome sequencing of pure cultures obtained from chicken caecum.</title>
        <authorList>
            <person name="Medvecky M."/>
            <person name="Cejkova D."/>
            <person name="Polansky O."/>
            <person name="Karasova D."/>
            <person name="Kubasova T."/>
            <person name="Cizek A."/>
            <person name="Rychlik I."/>
        </authorList>
    </citation>
    <scope>NUCLEOTIDE SEQUENCE [LARGE SCALE GENOMIC DNA]</scope>
    <source>
        <strain evidence="2">An273</strain>
    </source>
</reference>
<evidence type="ECO:0000313" key="1">
    <source>
        <dbReference type="EMBL" id="OUO57339.1"/>
    </source>
</evidence>
<dbReference type="InterPro" id="IPR045584">
    <property type="entry name" value="Pilin-like"/>
</dbReference>
<dbReference type="Proteomes" id="UP000196368">
    <property type="component" value="Unassembled WGS sequence"/>
</dbReference>
<name>A0A1Y4DI53_9BACT</name>
<gene>
    <name evidence="1" type="ORF">B5F75_00765</name>
</gene>
<organism evidence="1 2">
    <name type="scientific">Candidatus Avelusimicrobium gallicola</name>
    <dbReference type="NCBI Taxonomy" id="2562704"/>
    <lineage>
        <taxon>Bacteria</taxon>
        <taxon>Pseudomonadati</taxon>
        <taxon>Elusimicrobiota</taxon>
        <taxon>Elusimicrobia</taxon>
        <taxon>Elusimicrobiales</taxon>
        <taxon>Elusimicrobiaceae</taxon>
        <taxon>Candidatus Avelusimicrobium</taxon>
    </lineage>
</organism>
<dbReference type="SUPFAM" id="SSF54523">
    <property type="entry name" value="Pili subunits"/>
    <property type="match status" value="1"/>
</dbReference>
<protein>
    <submittedName>
        <fullName evidence="1">Uncharacterized protein</fullName>
    </submittedName>
</protein>
<keyword evidence="2" id="KW-1185">Reference proteome</keyword>
<dbReference type="AlphaFoldDB" id="A0A1Y4DI53"/>